<evidence type="ECO:0000313" key="2">
    <source>
        <dbReference type="EnsemblPlants" id="Kaladp0409s0001.1.v1.1.CDS.1"/>
    </source>
</evidence>
<keyword evidence="3" id="KW-1185">Reference proteome</keyword>
<name>A0A7N0V8Y0_KALFE</name>
<dbReference type="Proteomes" id="UP000594263">
    <property type="component" value="Unplaced"/>
</dbReference>
<dbReference type="Pfam" id="PF25156">
    <property type="entry name" value="PNGase_A_C"/>
    <property type="match status" value="1"/>
</dbReference>
<feature type="domain" description="Peptide N-acetyl-beta-D-glucosaminyl asparaginase amidase A N-terminal" evidence="1">
    <location>
        <begin position="2"/>
        <end position="248"/>
    </location>
</feature>
<dbReference type="EnsemblPlants" id="Kaladp0409s0001.1.v1.1">
    <property type="protein sequence ID" value="Kaladp0409s0001.1.v1.1.CDS.1"/>
    <property type="gene ID" value="Kaladp0409s0001.v1.1"/>
</dbReference>
<dbReference type="Gramene" id="Kaladp0409s0001.1.v1.1">
    <property type="protein sequence ID" value="Kaladp0409s0001.1.v1.1.CDS.1"/>
    <property type="gene ID" value="Kaladp0409s0001.v1.1"/>
</dbReference>
<accession>A0A7N0V8Y0</accession>
<dbReference type="OMA" id="YRDEVGC"/>
<protein>
    <recommendedName>
        <fullName evidence="1">Peptide N-acetyl-beta-D-glucosaminyl asparaginase amidase A N-terminal domain-containing protein</fullName>
    </recommendedName>
</protein>
<reference evidence="2" key="1">
    <citation type="submission" date="2021-01" db="UniProtKB">
        <authorList>
            <consortium name="EnsemblPlants"/>
        </authorList>
    </citation>
    <scope>IDENTIFICATION</scope>
</reference>
<sequence>MLENLVNAEFTGVYHVNVSLDFYSDDQISPAVAPSAAEGEVLDFGAGDLEMVLDRAVKNSVDGLGSLLGFGLGEMPADLIIPVSDDFGERGFWFRIEGAGDSHSTNIQIPSNARRAVLEIYVSFHGDDEFWYSNPPDSYIKVNNLTTARGNGAFREVYVSIDGKLVGYVVPFPVIFTGGINPLFWEPVVAIGAFNLPTYEIDLTPFLGILSDGGSHEFTIGVSDGISFWLVDANLHLWLDQNIFGVQAKTAAYVGPSYSIKRKSKFKKLDGSFEIEAKRKSKFEGWVVTWDQGNLTTSFEQETKFENSIKFQNNGNDKKVKQSVTSKTEIKITNVVGEVVGQASLKRKYPLKVITSTRDMGNGTYHLFTNVDHSLKERFSSGNISSSLTNSQASDGWMLVQDHNVLSGEAKTDQSYVYIDNYSCYTRNVAAVNGQLTRDNTSFICPNYW</sequence>
<evidence type="ECO:0000259" key="1">
    <source>
        <dbReference type="Pfam" id="PF12222"/>
    </source>
</evidence>
<dbReference type="Pfam" id="PF12222">
    <property type="entry name" value="PNGaseA"/>
    <property type="match status" value="1"/>
</dbReference>
<proteinExistence type="predicted"/>
<dbReference type="PANTHER" id="PTHR31104">
    <property type="entry name" value="PEPTIDE-N4-(N-ACETYL-BETA-GLUCOSAMINYL)ASPARAGINE AMIDASE A PROTEIN"/>
    <property type="match status" value="1"/>
</dbReference>
<dbReference type="InterPro" id="IPR021102">
    <property type="entry name" value="PNGase_A"/>
</dbReference>
<organism evidence="2 3">
    <name type="scientific">Kalanchoe fedtschenkoi</name>
    <name type="common">Lavender scallops</name>
    <name type="synonym">South American air plant</name>
    <dbReference type="NCBI Taxonomy" id="63787"/>
    <lineage>
        <taxon>Eukaryota</taxon>
        <taxon>Viridiplantae</taxon>
        <taxon>Streptophyta</taxon>
        <taxon>Embryophyta</taxon>
        <taxon>Tracheophyta</taxon>
        <taxon>Spermatophyta</taxon>
        <taxon>Magnoliopsida</taxon>
        <taxon>eudicotyledons</taxon>
        <taxon>Gunneridae</taxon>
        <taxon>Pentapetalae</taxon>
        <taxon>Saxifragales</taxon>
        <taxon>Crassulaceae</taxon>
        <taxon>Kalanchoe</taxon>
    </lineage>
</organism>
<dbReference type="InterPro" id="IPR056948">
    <property type="entry name" value="PNGaseA_N"/>
</dbReference>
<dbReference type="AlphaFoldDB" id="A0A7N0V8Y0"/>
<evidence type="ECO:0000313" key="3">
    <source>
        <dbReference type="Proteomes" id="UP000594263"/>
    </source>
</evidence>